<dbReference type="SUPFAM" id="SSF56059">
    <property type="entry name" value="Glutathione synthetase ATP-binding domain-like"/>
    <property type="match status" value="1"/>
</dbReference>
<dbReference type="OrthoDB" id="7616637at2"/>
<gene>
    <name evidence="1" type="ORF">ATL17_3029</name>
</gene>
<dbReference type="Proteomes" id="UP000295391">
    <property type="component" value="Unassembled WGS sequence"/>
</dbReference>
<evidence type="ECO:0000313" key="1">
    <source>
        <dbReference type="EMBL" id="TDQ61925.1"/>
    </source>
</evidence>
<protein>
    <recommendedName>
        <fullName evidence="3">ATP-grasp domain-containing protein</fullName>
    </recommendedName>
</protein>
<comment type="caution">
    <text evidence="1">The sequence shown here is derived from an EMBL/GenBank/DDBJ whole genome shotgun (WGS) entry which is preliminary data.</text>
</comment>
<organism evidence="1 2">
    <name type="scientific">Maritalea mobilis</name>
    <dbReference type="NCBI Taxonomy" id="483324"/>
    <lineage>
        <taxon>Bacteria</taxon>
        <taxon>Pseudomonadati</taxon>
        <taxon>Pseudomonadota</taxon>
        <taxon>Alphaproteobacteria</taxon>
        <taxon>Hyphomicrobiales</taxon>
        <taxon>Devosiaceae</taxon>
        <taxon>Maritalea</taxon>
    </lineage>
</organism>
<evidence type="ECO:0008006" key="3">
    <source>
        <dbReference type="Google" id="ProtNLM"/>
    </source>
</evidence>
<sequence length="323" mass="37520">MIIFIGPNRQRGNVLGFKAFQDAPATKHKTYNWLFRTHRLPPATYIFTFIDRLHPRERQLAAKIYRHINAAGTGFKALNDPAKAKNRLGILRALHGAGINDFNGYRADEAPQPAKFPVFLRNLSVSLPPVTDLIYSQSELEIAIEKLAQTGEPLDDLIVIEYRAEPYMEDYFVKLSAYRIDDRYMLDLFLYDQKWYVKYGEVDTMPPNSAEIEAKLLRENKWMDEAKTVFDLAQIEYGRVDFSLVDSRPQFYEINFHPQFTMSEYESKCPVRLENAKFAARRRMDAMKALVSKSSAQPIANIVDSEITAFRLRPWRNFAPQRY</sequence>
<dbReference type="AlphaFoldDB" id="A0A4R6VFQ9"/>
<accession>A0A4R6VFQ9</accession>
<evidence type="ECO:0000313" key="2">
    <source>
        <dbReference type="Proteomes" id="UP000295391"/>
    </source>
</evidence>
<proteinExistence type="predicted"/>
<dbReference type="RefSeq" id="WP_133573604.1">
    <property type="nucleotide sequence ID" value="NZ_SNYR01000003.1"/>
</dbReference>
<name>A0A4R6VFQ9_9HYPH</name>
<dbReference type="EMBL" id="SNYR01000003">
    <property type="protein sequence ID" value="TDQ61925.1"/>
    <property type="molecule type" value="Genomic_DNA"/>
</dbReference>
<keyword evidence="2" id="KW-1185">Reference proteome</keyword>
<reference evidence="1 2" key="1">
    <citation type="submission" date="2019-03" db="EMBL/GenBank/DDBJ databases">
        <title>Genomic Encyclopedia of Type Strains, Phase III (KMG-III): the genomes of soil and plant-associated and newly described type strains.</title>
        <authorList>
            <person name="Whitman W."/>
        </authorList>
    </citation>
    <scope>NUCLEOTIDE SEQUENCE [LARGE SCALE GENOMIC DNA]</scope>
    <source>
        <strain evidence="1 2">CGMCC 1.7002</strain>
    </source>
</reference>